<feature type="compositionally biased region" description="Low complexity" evidence="1">
    <location>
        <begin position="34"/>
        <end position="43"/>
    </location>
</feature>
<gene>
    <name evidence="2" type="ORF">NDU88_000577</name>
</gene>
<feature type="compositionally biased region" description="Basic and acidic residues" evidence="1">
    <location>
        <begin position="64"/>
        <end position="74"/>
    </location>
</feature>
<dbReference type="AlphaFoldDB" id="A0AAV7WLS6"/>
<feature type="region of interest" description="Disordered" evidence="1">
    <location>
        <begin position="16"/>
        <end position="86"/>
    </location>
</feature>
<sequence length="86" mass="8949">MARILAVAYPELDGRLEASEQQRGPVASSGGGAEALATEGAGSHKTQEAVSTDGEGTSGTEGEGEPRQRVEETVRTQMPPLLEAPW</sequence>
<protein>
    <submittedName>
        <fullName evidence="2">Uncharacterized protein</fullName>
    </submittedName>
</protein>
<dbReference type="EMBL" id="JANPWB010000001">
    <property type="protein sequence ID" value="KAJ1212934.1"/>
    <property type="molecule type" value="Genomic_DNA"/>
</dbReference>
<keyword evidence="3" id="KW-1185">Reference proteome</keyword>
<proteinExistence type="predicted"/>
<reference evidence="2" key="1">
    <citation type="journal article" date="2022" name="bioRxiv">
        <title>Sequencing and chromosome-scale assembly of the giantPleurodeles waltlgenome.</title>
        <authorList>
            <person name="Brown T."/>
            <person name="Elewa A."/>
            <person name="Iarovenko S."/>
            <person name="Subramanian E."/>
            <person name="Araus A.J."/>
            <person name="Petzold A."/>
            <person name="Susuki M."/>
            <person name="Suzuki K.-i.T."/>
            <person name="Hayashi T."/>
            <person name="Toyoda A."/>
            <person name="Oliveira C."/>
            <person name="Osipova E."/>
            <person name="Leigh N.D."/>
            <person name="Simon A."/>
            <person name="Yun M.H."/>
        </authorList>
    </citation>
    <scope>NUCLEOTIDE SEQUENCE</scope>
    <source>
        <strain evidence="2">20211129_DDA</strain>
        <tissue evidence="2">Liver</tissue>
    </source>
</reference>
<organism evidence="2 3">
    <name type="scientific">Pleurodeles waltl</name>
    <name type="common">Iberian ribbed newt</name>
    <dbReference type="NCBI Taxonomy" id="8319"/>
    <lineage>
        <taxon>Eukaryota</taxon>
        <taxon>Metazoa</taxon>
        <taxon>Chordata</taxon>
        <taxon>Craniata</taxon>
        <taxon>Vertebrata</taxon>
        <taxon>Euteleostomi</taxon>
        <taxon>Amphibia</taxon>
        <taxon>Batrachia</taxon>
        <taxon>Caudata</taxon>
        <taxon>Salamandroidea</taxon>
        <taxon>Salamandridae</taxon>
        <taxon>Pleurodelinae</taxon>
        <taxon>Pleurodeles</taxon>
    </lineage>
</organism>
<name>A0AAV7WLS6_PLEWA</name>
<evidence type="ECO:0000313" key="2">
    <source>
        <dbReference type="EMBL" id="KAJ1212934.1"/>
    </source>
</evidence>
<evidence type="ECO:0000256" key="1">
    <source>
        <dbReference type="SAM" id="MobiDB-lite"/>
    </source>
</evidence>
<comment type="caution">
    <text evidence="2">The sequence shown here is derived from an EMBL/GenBank/DDBJ whole genome shotgun (WGS) entry which is preliminary data.</text>
</comment>
<evidence type="ECO:0000313" key="3">
    <source>
        <dbReference type="Proteomes" id="UP001066276"/>
    </source>
</evidence>
<accession>A0AAV7WLS6</accession>
<dbReference type="Proteomes" id="UP001066276">
    <property type="component" value="Chromosome 1_1"/>
</dbReference>